<dbReference type="InterPro" id="IPR057710">
    <property type="entry name" value="DUF7950"/>
</dbReference>
<keyword evidence="4" id="KW-1185">Reference proteome</keyword>
<evidence type="ECO:0000313" key="3">
    <source>
        <dbReference type="EMBL" id="CAL1391524.1"/>
    </source>
</evidence>
<evidence type="ECO:0000313" key="4">
    <source>
        <dbReference type="Proteomes" id="UP001497516"/>
    </source>
</evidence>
<feature type="compositionally biased region" description="Low complexity" evidence="1">
    <location>
        <begin position="99"/>
        <end position="110"/>
    </location>
</feature>
<dbReference type="PANTHER" id="PTHR33595:SF4">
    <property type="entry name" value="EMB|CAB62340.1"/>
    <property type="match status" value="1"/>
</dbReference>
<accession>A0AAV2F0F6</accession>
<feature type="region of interest" description="Disordered" evidence="1">
    <location>
        <begin position="54"/>
        <end position="119"/>
    </location>
</feature>
<name>A0AAV2F0F6_9ROSI</name>
<dbReference type="AlphaFoldDB" id="A0AAV2F0F6"/>
<dbReference type="EMBL" id="OZ034819">
    <property type="protein sequence ID" value="CAL1391524.1"/>
    <property type="molecule type" value="Genomic_DNA"/>
</dbReference>
<evidence type="ECO:0000259" key="2">
    <source>
        <dbReference type="Pfam" id="PF25821"/>
    </source>
</evidence>
<dbReference type="PANTHER" id="PTHR33595">
    <property type="entry name" value="VON WILLEBRAND FACTOR A DOMAIN PROTEIN"/>
    <property type="match status" value="1"/>
</dbReference>
<feature type="domain" description="DUF7950" evidence="2">
    <location>
        <begin position="184"/>
        <end position="309"/>
    </location>
</feature>
<protein>
    <recommendedName>
        <fullName evidence="2">DUF7950 domain-containing protein</fullName>
    </recommendedName>
</protein>
<gene>
    <name evidence="3" type="ORF">LTRI10_LOCUS32241</name>
</gene>
<evidence type="ECO:0000256" key="1">
    <source>
        <dbReference type="SAM" id="MobiDB-lite"/>
    </source>
</evidence>
<organism evidence="3 4">
    <name type="scientific">Linum trigynum</name>
    <dbReference type="NCBI Taxonomy" id="586398"/>
    <lineage>
        <taxon>Eukaryota</taxon>
        <taxon>Viridiplantae</taxon>
        <taxon>Streptophyta</taxon>
        <taxon>Embryophyta</taxon>
        <taxon>Tracheophyta</taxon>
        <taxon>Spermatophyta</taxon>
        <taxon>Magnoliopsida</taxon>
        <taxon>eudicotyledons</taxon>
        <taxon>Gunneridae</taxon>
        <taxon>Pentapetalae</taxon>
        <taxon>rosids</taxon>
        <taxon>fabids</taxon>
        <taxon>Malpighiales</taxon>
        <taxon>Linaceae</taxon>
        <taxon>Linum</taxon>
    </lineage>
</organism>
<proteinExistence type="predicted"/>
<reference evidence="3 4" key="1">
    <citation type="submission" date="2024-04" db="EMBL/GenBank/DDBJ databases">
        <authorList>
            <person name="Fracassetti M."/>
        </authorList>
    </citation>
    <scope>NUCLEOTIDE SEQUENCE [LARGE SCALE GENOMIC DNA]</scope>
</reference>
<dbReference type="Proteomes" id="UP001497516">
    <property type="component" value="Chromosome 6"/>
</dbReference>
<feature type="region of interest" description="Disordered" evidence="1">
    <location>
        <begin position="132"/>
        <end position="161"/>
    </location>
</feature>
<dbReference type="Pfam" id="PF25821">
    <property type="entry name" value="DUF7950"/>
    <property type="match status" value="1"/>
</dbReference>
<sequence length="313" mass="34451">MNRGGESSAMISSWSDMNNPISCRSGFRSVQDVGPAIINRLMLRFRPIAPKPSLTSAAKEIPSSAAANSCTPRKRRKYDRARKSNNNNRSQMAKRKDTSSSSSSSTSSSSPTHPPKRSNDVVTLQLLPENNHPRAASDQAPTKKQRRAAQDDKSCPPSGCRNLDLSVSTSADLMSWRREKVVEESWVTVESVAEISSSDLAYSTGLEEVKMRLGVDTCPGLVTDCCNRVVWVNGAYRRMVGTASVVRVVVVMKDDEVAASFHREVRGGAYTCWVRVRGETWRKEMVPCDVWRLENGGLAWRLDVESALTLGPG</sequence>